<proteinExistence type="predicted"/>
<name>A0A6M3IPS5_9ZZZZ</name>
<dbReference type="EMBL" id="MT141374">
    <property type="protein sequence ID" value="QJA59549.1"/>
    <property type="molecule type" value="Genomic_DNA"/>
</dbReference>
<evidence type="ECO:0000313" key="1">
    <source>
        <dbReference type="EMBL" id="QJA59549.1"/>
    </source>
</evidence>
<protein>
    <submittedName>
        <fullName evidence="1">Uncharacterized protein</fullName>
    </submittedName>
</protein>
<reference evidence="1" key="1">
    <citation type="submission" date="2020-03" db="EMBL/GenBank/DDBJ databases">
        <title>The deep terrestrial virosphere.</title>
        <authorList>
            <person name="Holmfeldt K."/>
            <person name="Nilsson E."/>
            <person name="Simone D."/>
            <person name="Lopez-Fernandez M."/>
            <person name="Wu X."/>
            <person name="de Brujin I."/>
            <person name="Lundin D."/>
            <person name="Andersson A."/>
            <person name="Bertilsson S."/>
            <person name="Dopson M."/>
        </authorList>
    </citation>
    <scope>NUCLEOTIDE SEQUENCE</scope>
    <source>
        <strain evidence="1">MM415B01269</strain>
    </source>
</reference>
<organism evidence="1">
    <name type="scientific">viral metagenome</name>
    <dbReference type="NCBI Taxonomy" id="1070528"/>
    <lineage>
        <taxon>unclassified sequences</taxon>
        <taxon>metagenomes</taxon>
        <taxon>organismal metagenomes</taxon>
    </lineage>
</organism>
<accession>A0A6M3IPS5</accession>
<sequence length="284" mass="29090">MGNKFGWHSGVLTCKDAKIQGDLYVQDDIVFSDVSAGVLGVTGGIDMQSTVSAIGIDLGGTFSTTAINIDGTVAKAIKMGSYSARLTAASGANTEVCTIGLGGAEDDFYIGYGSYIRTTGEDGKGFGASFLVEATNTTGTPTIQGMQSMAFLGSVGGSEAAILKTRDGDTTAGMTAGWFKIGCNTNCSLASGSYSSVIWLDSQLHGSGNLSGTHYHIFCSTDNIQTSVLGFNGTGGYTNFIHTDSDANKTPFDGGSVATNTGASDGSIKISLNGTSYLIPYFTA</sequence>
<gene>
    <name evidence="1" type="ORF">MM415B01269_0019</name>
</gene>
<dbReference type="AlphaFoldDB" id="A0A6M3IPS5"/>